<organism evidence="3 4">
    <name type="scientific">Tritrichomonas musculus</name>
    <dbReference type="NCBI Taxonomy" id="1915356"/>
    <lineage>
        <taxon>Eukaryota</taxon>
        <taxon>Metamonada</taxon>
        <taxon>Parabasalia</taxon>
        <taxon>Tritrichomonadida</taxon>
        <taxon>Tritrichomonadidae</taxon>
        <taxon>Tritrichomonas</taxon>
    </lineage>
</organism>
<accession>A0ABR2H4T5</accession>
<dbReference type="Proteomes" id="UP001470230">
    <property type="component" value="Unassembled WGS sequence"/>
</dbReference>
<feature type="compositionally biased region" description="Basic residues" evidence="2">
    <location>
        <begin position="73"/>
        <end position="82"/>
    </location>
</feature>
<protein>
    <submittedName>
        <fullName evidence="3">Uncharacterized protein</fullName>
    </submittedName>
</protein>
<feature type="compositionally biased region" description="Basic and acidic residues" evidence="2">
    <location>
        <begin position="123"/>
        <end position="139"/>
    </location>
</feature>
<feature type="compositionally biased region" description="Polar residues" evidence="2">
    <location>
        <begin position="140"/>
        <end position="150"/>
    </location>
</feature>
<feature type="compositionally biased region" description="Low complexity" evidence="2">
    <location>
        <begin position="87"/>
        <end position="97"/>
    </location>
</feature>
<feature type="compositionally biased region" description="Polar residues" evidence="2">
    <location>
        <begin position="61"/>
        <end position="72"/>
    </location>
</feature>
<name>A0ABR2H4T5_9EUKA</name>
<feature type="compositionally biased region" description="Polar residues" evidence="2">
    <location>
        <begin position="15"/>
        <end position="51"/>
    </location>
</feature>
<keyword evidence="1" id="KW-0175">Coiled coil</keyword>
<feature type="region of interest" description="Disordered" evidence="2">
    <location>
        <begin position="1"/>
        <end position="207"/>
    </location>
</feature>
<feature type="compositionally biased region" description="Polar residues" evidence="2">
    <location>
        <begin position="101"/>
        <end position="121"/>
    </location>
</feature>
<feature type="coiled-coil region" evidence="1">
    <location>
        <begin position="401"/>
        <end position="428"/>
    </location>
</feature>
<feature type="coiled-coil region" evidence="1">
    <location>
        <begin position="228"/>
        <end position="280"/>
    </location>
</feature>
<evidence type="ECO:0000256" key="1">
    <source>
        <dbReference type="SAM" id="Coils"/>
    </source>
</evidence>
<feature type="compositionally biased region" description="Basic and acidic residues" evidence="2">
    <location>
        <begin position="171"/>
        <end position="185"/>
    </location>
</feature>
<comment type="caution">
    <text evidence="3">The sequence shown here is derived from an EMBL/GenBank/DDBJ whole genome shotgun (WGS) entry which is preliminary data.</text>
</comment>
<evidence type="ECO:0000313" key="3">
    <source>
        <dbReference type="EMBL" id="KAK8841193.1"/>
    </source>
</evidence>
<dbReference type="EMBL" id="JAPFFF010000042">
    <property type="protein sequence ID" value="KAK8841193.1"/>
    <property type="molecule type" value="Genomic_DNA"/>
</dbReference>
<gene>
    <name evidence="3" type="ORF">M9Y10_027393</name>
</gene>
<sequence>MEKKRKERVRSSKSNTITPTILSPDSNTSQDKNKHINQINNNSKKGSTQLINDKMDHQDDIQTSNSKSTKALSSRKPKKNVVKTKSTPKGNTQNTKNNKNRALSPTNVITRSQNKTSNNDIDLNEKSEIEDNFRSRESSDYSSQDNSLTFSPIHKKVIKSSPPPTPYNNNTEKDTEIDIKNEPNNKDNFSNNGEVEEDNNSSNNSSFTQLITSKCDLKAELQAAIQVNKQLKERDAMLQKRITELNHQSKIAHQVLEDRLNELREENVRLNELLEQLPSDERLNIEYITLTTFPIEDDDIEPLIKIGILEEGENMSVLKERLDDLLGELKYYESLYDIVAQYGEDGFQPKFFLSYFDDSYSSKTNMNSNSNDLSNELANIKLANELKHKINILVKSSDCSSKMARRKVAKLEKEIDTLRKELQDKRTMASYRPSESSSILLNQSGSFSLQDVQSVLLTAGGDSNRLKQIVGNTFSYKYQNKKDITFNVEAICGRPYVTLPNSNNIRKQTLFSFFKSIIS</sequence>
<reference evidence="3 4" key="1">
    <citation type="submission" date="2024-04" db="EMBL/GenBank/DDBJ databases">
        <title>Tritrichomonas musculus Genome.</title>
        <authorList>
            <person name="Alves-Ferreira E."/>
            <person name="Grigg M."/>
            <person name="Lorenzi H."/>
            <person name="Galac M."/>
        </authorList>
    </citation>
    <scope>NUCLEOTIDE SEQUENCE [LARGE SCALE GENOMIC DNA]</scope>
    <source>
        <strain evidence="3 4">EAF2021</strain>
    </source>
</reference>
<evidence type="ECO:0000313" key="4">
    <source>
        <dbReference type="Proteomes" id="UP001470230"/>
    </source>
</evidence>
<evidence type="ECO:0000256" key="2">
    <source>
        <dbReference type="SAM" id="MobiDB-lite"/>
    </source>
</evidence>
<keyword evidence="4" id="KW-1185">Reference proteome</keyword>
<proteinExistence type="predicted"/>